<dbReference type="SUPFAM" id="SSF52172">
    <property type="entry name" value="CheY-like"/>
    <property type="match status" value="1"/>
</dbReference>
<gene>
    <name evidence="3" type="ORF">ACFFII_08270</name>
</gene>
<dbReference type="Proteomes" id="UP001589799">
    <property type="component" value="Unassembled WGS sequence"/>
</dbReference>
<dbReference type="EMBL" id="JBHLWE010000023">
    <property type="protein sequence ID" value="MFC0340760.1"/>
    <property type="molecule type" value="Genomic_DNA"/>
</dbReference>
<comment type="caution">
    <text evidence="3">The sequence shown here is derived from an EMBL/GenBank/DDBJ whole genome shotgun (WGS) entry which is preliminary data.</text>
</comment>
<feature type="domain" description="Response regulatory" evidence="2">
    <location>
        <begin position="49"/>
        <end position="160"/>
    </location>
</feature>
<dbReference type="Gene3D" id="3.40.50.2300">
    <property type="match status" value="1"/>
</dbReference>
<keyword evidence="4" id="KW-1185">Reference proteome</keyword>
<dbReference type="SMART" id="SM00448">
    <property type="entry name" value="REC"/>
    <property type="match status" value="1"/>
</dbReference>
<dbReference type="InterPro" id="IPR011006">
    <property type="entry name" value="CheY-like_superfamily"/>
</dbReference>
<dbReference type="PROSITE" id="PS50110">
    <property type="entry name" value="RESPONSE_REGULATORY"/>
    <property type="match status" value="1"/>
</dbReference>
<protein>
    <recommendedName>
        <fullName evidence="2">Response regulatory domain-containing protein</fullName>
    </recommendedName>
</protein>
<proteinExistence type="predicted"/>
<dbReference type="RefSeq" id="WP_377698421.1">
    <property type="nucleotide sequence ID" value="NZ_JBHLWE010000023.1"/>
</dbReference>
<evidence type="ECO:0000313" key="4">
    <source>
        <dbReference type="Proteomes" id="UP001589799"/>
    </source>
</evidence>
<feature type="modified residue" description="4-aspartylphosphate" evidence="1">
    <location>
        <position position="100"/>
    </location>
</feature>
<evidence type="ECO:0000256" key="1">
    <source>
        <dbReference type="PROSITE-ProRule" id="PRU00169"/>
    </source>
</evidence>
<organism evidence="3 4">
    <name type="scientific">Paracoccus niistensis</name>
    <dbReference type="NCBI Taxonomy" id="632935"/>
    <lineage>
        <taxon>Bacteria</taxon>
        <taxon>Pseudomonadati</taxon>
        <taxon>Pseudomonadota</taxon>
        <taxon>Alphaproteobacteria</taxon>
        <taxon>Rhodobacterales</taxon>
        <taxon>Paracoccaceae</taxon>
        <taxon>Paracoccus</taxon>
    </lineage>
</organism>
<accession>A0ABV6I3G6</accession>
<keyword evidence="1" id="KW-0597">Phosphoprotein</keyword>
<evidence type="ECO:0000313" key="3">
    <source>
        <dbReference type="EMBL" id="MFC0340760.1"/>
    </source>
</evidence>
<name>A0ABV6I3G6_9RHOB</name>
<evidence type="ECO:0000259" key="2">
    <source>
        <dbReference type="PROSITE" id="PS50110"/>
    </source>
</evidence>
<sequence length="176" mass="18718">MIGETILLLSGEYSQQAAGVSVFTNHSRQGTGNNDMAAVARLSALQERTIMVVEDEFFQAKDLAQALAQAGARLMGPFPSLSAAMEALESGNTVDAAVLDINLRGRVVYDVADMLAERGIPFLFATGYDPDLVPAAHRDRPVCIKPFRIEVLLAAVADLVAGPSTTDGQQQAQKLS</sequence>
<reference evidence="3 4" key="1">
    <citation type="submission" date="2024-09" db="EMBL/GenBank/DDBJ databases">
        <authorList>
            <person name="Sun Q."/>
            <person name="Mori K."/>
        </authorList>
    </citation>
    <scope>NUCLEOTIDE SEQUENCE [LARGE SCALE GENOMIC DNA]</scope>
    <source>
        <strain evidence="3 4">KCTC 22789</strain>
    </source>
</reference>
<dbReference type="InterPro" id="IPR001789">
    <property type="entry name" value="Sig_transdc_resp-reg_receiver"/>
</dbReference>